<evidence type="ECO:0000313" key="6">
    <source>
        <dbReference type="EMBL" id="KAJ7323009.1"/>
    </source>
</evidence>
<dbReference type="Gene3D" id="6.10.140.2220">
    <property type="match status" value="1"/>
</dbReference>
<dbReference type="EMBL" id="JARIHO010000048">
    <property type="protein sequence ID" value="KAJ7323009.1"/>
    <property type="molecule type" value="Genomic_DNA"/>
</dbReference>
<sequence length="567" mass="64443">MEIARADQIFDQTNEPRAHLDGLDIPENFALPPLTAVRADAKRSLEMRKNPSAYEDIQFIFPPNNPHSATANRQPLPMHLKLALIFNAQLPNLFTFGYFARPCDVSEDLLEDCIWALSHLIRIMEECTEAVLRAFGHMGKENDYKRSKYLTVRLFFNFLPFHFTSRLTAIDRLSQLLNARGKILMHLLRVERFHEALPYAKAMADEECMLGDEVRFQSPTSFGIYGEVLVLTRADDAEAATMLRRAMLGVEAIKGERNALPYLIRTRVFLARALRNIGAEDEAATHEKWLITWFRKNPRLMVERELRRLLLPAGPVLEGLGGESWLKNRKASSKAEQRITKACRTCGAREPLVTLSRCNNCKYIYYCSKECQKSHWKHHKVECREMAATLEKIERMTLTDPSGAARAADWRLWCNESGRGASQSGIIHPLGLHRDPARGRTHIVYKQVEYVPTASKLKHKFHVLACGVFRVTDLLRDIEAIMGLDPGEGLEYVESMFFELAGTRANVPLIDLSFGDGLTAWLGSRATTVDSIQAIPYDPDWRKQFNVGAPPRPLKLRSGAKDVEHVF</sequence>
<dbReference type="PANTHER" id="PTHR47570">
    <property type="entry name" value="ZINC ION BINDING PROTEIN"/>
    <property type="match status" value="1"/>
</dbReference>
<keyword evidence="3" id="KW-0862">Zinc</keyword>
<keyword evidence="7" id="KW-1185">Reference proteome</keyword>
<dbReference type="InterPro" id="IPR002893">
    <property type="entry name" value="Znf_MYND"/>
</dbReference>
<evidence type="ECO:0000256" key="1">
    <source>
        <dbReference type="ARBA" id="ARBA00022723"/>
    </source>
</evidence>
<evidence type="ECO:0000256" key="4">
    <source>
        <dbReference type="PROSITE-ProRule" id="PRU00134"/>
    </source>
</evidence>
<dbReference type="Proteomes" id="UP001218218">
    <property type="component" value="Unassembled WGS sequence"/>
</dbReference>
<dbReference type="Pfam" id="PF01753">
    <property type="entry name" value="zf-MYND"/>
    <property type="match status" value="1"/>
</dbReference>
<dbReference type="AlphaFoldDB" id="A0AAD6ZH62"/>
<accession>A0AAD6ZH62</accession>
<dbReference type="PROSITE" id="PS50865">
    <property type="entry name" value="ZF_MYND_2"/>
    <property type="match status" value="1"/>
</dbReference>
<dbReference type="SUPFAM" id="SSF144232">
    <property type="entry name" value="HIT/MYND zinc finger-like"/>
    <property type="match status" value="1"/>
</dbReference>
<dbReference type="PANTHER" id="PTHR47570:SF1">
    <property type="entry name" value="ZINC ION BINDING PROTEIN"/>
    <property type="match status" value="1"/>
</dbReference>
<dbReference type="PROSITE" id="PS01360">
    <property type="entry name" value="ZF_MYND_1"/>
    <property type="match status" value="1"/>
</dbReference>
<protein>
    <recommendedName>
        <fullName evidence="5">MYND-type domain-containing protein</fullName>
    </recommendedName>
</protein>
<organism evidence="6 7">
    <name type="scientific">Mycena albidolilacea</name>
    <dbReference type="NCBI Taxonomy" id="1033008"/>
    <lineage>
        <taxon>Eukaryota</taxon>
        <taxon>Fungi</taxon>
        <taxon>Dikarya</taxon>
        <taxon>Basidiomycota</taxon>
        <taxon>Agaricomycotina</taxon>
        <taxon>Agaricomycetes</taxon>
        <taxon>Agaricomycetidae</taxon>
        <taxon>Agaricales</taxon>
        <taxon>Marasmiineae</taxon>
        <taxon>Mycenaceae</taxon>
        <taxon>Mycena</taxon>
    </lineage>
</organism>
<proteinExistence type="predicted"/>
<reference evidence="6" key="1">
    <citation type="submission" date="2023-03" db="EMBL/GenBank/DDBJ databases">
        <title>Massive genome expansion in bonnet fungi (Mycena s.s.) driven by repeated elements and novel gene families across ecological guilds.</title>
        <authorList>
            <consortium name="Lawrence Berkeley National Laboratory"/>
            <person name="Harder C.B."/>
            <person name="Miyauchi S."/>
            <person name="Viragh M."/>
            <person name="Kuo A."/>
            <person name="Thoen E."/>
            <person name="Andreopoulos B."/>
            <person name="Lu D."/>
            <person name="Skrede I."/>
            <person name="Drula E."/>
            <person name="Henrissat B."/>
            <person name="Morin E."/>
            <person name="Kohler A."/>
            <person name="Barry K."/>
            <person name="LaButti K."/>
            <person name="Morin E."/>
            <person name="Salamov A."/>
            <person name="Lipzen A."/>
            <person name="Mereny Z."/>
            <person name="Hegedus B."/>
            <person name="Baldrian P."/>
            <person name="Stursova M."/>
            <person name="Weitz H."/>
            <person name="Taylor A."/>
            <person name="Grigoriev I.V."/>
            <person name="Nagy L.G."/>
            <person name="Martin F."/>
            <person name="Kauserud H."/>
        </authorList>
    </citation>
    <scope>NUCLEOTIDE SEQUENCE</scope>
    <source>
        <strain evidence="6">CBHHK002</strain>
    </source>
</reference>
<gene>
    <name evidence="6" type="ORF">DFH08DRAFT_1085673</name>
</gene>
<name>A0AAD6ZH62_9AGAR</name>
<keyword evidence="1" id="KW-0479">Metal-binding</keyword>
<keyword evidence="2 4" id="KW-0863">Zinc-finger</keyword>
<evidence type="ECO:0000256" key="3">
    <source>
        <dbReference type="ARBA" id="ARBA00022833"/>
    </source>
</evidence>
<comment type="caution">
    <text evidence="6">The sequence shown here is derived from an EMBL/GenBank/DDBJ whole genome shotgun (WGS) entry which is preliminary data.</text>
</comment>
<evidence type="ECO:0000313" key="7">
    <source>
        <dbReference type="Proteomes" id="UP001218218"/>
    </source>
</evidence>
<dbReference type="GO" id="GO:0008270">
    <property type="term" value="F:zinc ion binding"/>
    <property type="evidence" value="ECO:0007669"/>
    <property type="project" value="UniProtKB-KW"/>
</dbReference>
<feature type="domain" description="MYND-type" evidence="5">
    <location>
        <begin position="343"/>
        <end position="383"/>
    </location>
</feature>
<evidence type="ECO:0000256" key="2">
    <source>
        <dbReference type="ARBA" id="ARBA00022771"/>
    </source>
</evidence>
<evidence type="ECO:0000259" key="5">
    <source>
        <dbReference type="PROSITE" id="PS50865"/>
    </source>
</evidence>